<gene>
    <name evidence="2" type="ORF">G2W53_021343</name>
</gene>
<dbReference type="GO" id="GO:0004174">
    <property type="term" value="F:electron-transferring-flavoprotein dehydrogenase activity"/>
    <property type="evidence" value="ECO:0007669"/>
    <property type="project" value="TreeGrafter"/>
</dbReference>
<dbReference type="EMBL" id="JAAIUW010000007">
    <property type="protein sequence ID" value="KAF7823199.1"/>
    <property type="molecule type" value="Genomic_DNA"/>
</dbReference>
<dbReference type="AlphaFoldDB" id="A0A834TSP0"/>
<dbReference type="PANTHER" id="PTHR43735">
    <property type="entry name" value="APOPTOSIS-INDUCING FACTOR 1"/>
    <property type="match status" value="1"/>
</dbReference>
<dbReference type="Gene3D" id="3.50.50.100">
    <property type="match status" value="2"/>
</dbReference>
<sequence>MMQPPLSLYAASSSPSMNRAIAIIGKEELSILPNNYEQEVVIVGGGVAGAFLAKILQDHAHITLIDPKEYFEIPWACLRAMVEPAVAERIVVNHRDYFKKGDLVTSSAVTITETEVFTEDGTQVPYDYLVIATGHTEPVPKTRDERINQFKEENEKIKSAKSILIVGGGPTGVELAGEIAVDFPEKKSKNVEVKLEQSVDLNSVSEGRKPLSSAWLRETLLKDDLDGDGRIKVDENLRVKGRNNIFAIGDITDFQKSSKECLHRVRLKWLQRI</sequence>
<proteinExistence type="predicted"/>
<dbReference type="SUPFAM" id="SSF51905">
    <property type="entry name" value="FAD/NAD(P)-binding domain"/>
    <property type="match status" value="1"/>
</dbReference>
<dbReference type="InterPro" id="IPR036188">
    <property type="entry name" value="FAD/NAD-bd_sf"/>
</dbReference>
<name>A0A834TSP0_9FABA</name>
<dbReference type="Proteomes" id="UP000634136">
    <property type="component" value="Unassembled WGS sequence"/>
</dbReference>
<dbReference type="PRINTS" id="PR00368">
    <property type="entry name" value="FADPNR"/>
</dbReference>
<evidence type="ECO:0000259" key="1">
    <source>
        <dbReference type="Pfam" id="PF07992"/>
    </source>
</evidence>
<feature type="domain" description="FAD/NAD(P)-binding" evidence="1">
    <location>
        <begin position="39"/>
        <end position="179"/>
    </location>
</feature>
<dbReference type="PANTHER" id="PTHR43735:SF16">
    <property type="entry name" value="NADH:UBIQUINONE REDUCTASE (NON-ELECTROGENIC)-RELATED"/>
    <property type="match status" value="1"/>
</dbReference>
<organism evidence="2 3">
    <name type="scientific">Senna tora</name>
    <dbReference type="NCBI Taxonomy" id="362788"/>
    <lineage>
        <taxon>Eukaryota</taxon>
        <taxon>Viridiplantae</taxon>
        <taxon>Streptophyta</taxon>
        <taxon>Embryophyta</taxon>
        <taxon>Tracheophyta</taxon>
        <taxon>Spermatophyta</taxon>
        <taxon>Magnoliopsida</taxon>
        <taxon>eudicotyledons</taxon>
        <taxon>Gunneridae</taxon>
        <taxon>Pentapetalae</taxon>
        <taxon>rosids</taxon>
        <taxon>fabids</taxon>
        <taxon>Fabales</taxon>
        <taxon>Fabaceae</taxon>
        <taxon>Caesalpinioideae</taxon>
        <taxon>Cassia clade</taxon>
        <taxon>Senna</taxon>
    </lineage>
</organism>
<dbReference type="GO" id="GO:0005737">
    <property type="term" value="C:cytoplasm"/>
    <property type="evidence" value="ECO:0007669"/>
    <property type="project" value="TreeGrafter"/>
</dbReference>
<dbReference type="GO" id="GO:0050660">
    <property type="term" value="F:flavin adenine dinucleotide binding"/>
    <property type="evidence" value="ECO:0007669"/>
    <property type="project" value="TreeGrafter"/>
</dbReference>
<comment type="caution">
    <text evidence="2">The sequence shown here is derived from an EMBL/GenBank/DDBJ whole genome shotgun (WGS) entry which is preliminary data.</text>
</comment>
<dbReference type="OrthoDB" id="202203at2759"/>
<protein>
    <submittedName>
        <fullName evidence="2">Apoptosis-inducing factor-like protein A-like</fullName>
    </submittedName>
</protein>
<accession>A0A834TSP0</accession>
<evidence type="ECO:0000313" key="3">
    <source>
        <dbReference type="Proteomes" id="UP000634136"/>
    </source>
</evidence>
<evidence type="ECO:0000313" key="2">
    <source>
        <dbReference type="EMBL" id="KAF7823199.1"/>
    </source>
</evidence>
<dbReference type="InterPro" id="IPR023753">
    <property type="entry name" value="FAD/NAD-binding_dom"/>
</dbReference>
<reference evidence="2" key="1">
    <citation type="submission" date="2020-09" db="EMBL/GenBank/DDBJ databases">
        <title>Genome-Enabled Discovery of Anthraquinone Biosynthesis in Senna tora.</title>
        <authorList>
            <person name="Kang S.-H."/>
            <person name="Pandey R.P."/>
            <person name="Lee C.-M."/>
            <person name="Sim J.-S."/>
            <person name="Jeong J.-T."/>
            <person name="Choi B.-S."/>
            <person name="Jung M."/>
            <person name="Ginzburg D."/>
            <person name="Zhao K."/>
            <person name="Won S.Y."/>
            <person name="Oh T.-J."/>
            <person name="Yu Y."/>
            <person name="Kim N.-H."/>
            <person name="Lee O.R."/>
            <person name="Lee T.-H."/>
            <person name="Bashyal P."/>
            <person name="Kim T.-S."/>
            <person name="Lee W.-H."/>
            <person name="Kawkins C."/>
            <person name="Kim C.-K."/>
            <person name="Kim J.S."/>
            <person name="Ahn B.O."/>
            <person name="Rhee S.Y."/>
            <person name="Sohng J.K."/>
        </authorList>
    </citation>
    <scope>NUCLEOTIDE SEQUENCE</scope>
    <source>
        <tissue evidence="2">Leaf</tissue>
    </source>
</reference>
<dbReference type="Pfam" id="PF07992">
    <property type="entry name" value="Pyr_redox_2"/>
    <property type="match status" value="1"/>
</dbReference>
<keyword evidence="3" id="KW-1185">Reference proteome</keyword>